<accession>A0A4Q1SIC9</accession>
<dbReference type="InterPro" id="IPR017801">
    <property type="entry name" value="DUF3738"/>
</dbReference>
<dbReference type="Pfam" id="PF12543">
    <property type="entry name" value="DUF3738"/>
    <property type="match status" value="1"/>
</dbReference>
<evidence type="ECO:0000313" key="1">
    <source>
        <dbReference type="EMBL" id="RXS97356.1"/>
    </source>
</evidence>
<proteinExistence type="predicted"/>
<dbReference type="AlphaFoldDB" id="A0A4Q1SIC9"/>
<reference evidence="1 2" key="1">
    <citation type="journal article" date="2016" name="Int. J. Syst. Evol. Microbiol.">
        <title>Acidipila dinghuensis sp. nov., an acidobacterium isolated from forest soil.</title>
        <authorList>
            <person name="Jiang Y.W."/>
            <person name="Wang J."/>
            <person name="Chen M.H."/>
            <person name="Lv Y.Y."/>
            <person name="Qiu L.H."/>
        </authorList>
    </citation>
    <scope>NUCLEOTIDE SEQUENCE [LARGE SCALE GENOMIC DNA]</scope>
    <source>
        <strain evidence="1 2">DHOF10</strain>
    </source>
</reference>
<keyword evidence="2" id="KW-1185">Reference proteome</keyword>
<dbReference type="Proteomes" id="UP000290253">
    <property type="component" value="Unassembled WGS sequence"/>
</dbReference>
<protein>
    <submittedName>
        <fullName evidence="1">TIGR03435 family protein</fullName>
    </submittedName>
</protein>
<gene>
    <name evidence="1" type="ORF">ESZ00_05470</name>
</gene>
<comment type="caution">
    <text evidence="1">The sequence shown here is derived from an EMBL/GenBank/DDBJ whole genome shotgun (WGS) entry which is preliminary data.</text>
</comment>
<organism evidence="1 2">
    <name type="scientific">Silvibacterium dinghuense</name>
    <dbReference type="NCBI Taxonomy" id="1560006"/>
    <lineage>
        <taxon>Bacteria</taxon>
        <taxon>Pseudomonadati</taxon>
        <taxon>Acidobacteriota</taxon>
        <taxon>Terriglobia</taxon>
        <taxon>Terriglobales</taxon>
        <taxon>Acidobacteriaceae</taxon>
        <taxon>Silvibacterium</taxon>
    </lineage>
</organism>
<evidence type="ECO:0000313" key="2">
    <source>
        <dbReference type="Proteomes" id="UP000290253"/>
    </source>
</evidence>
<sequence length="308" mass="34428">MCRLSMRVSCPVRKVWLWMGAFILFPGALLIAQSGSGDTTSADQAGPAFEVATIRQANRGDGRHWFGTKLDNSDRFQTSAMSLTGLVYEAYMIPPAQNKVEIDHGVPDWVNSVEYDITAKIENSYMKDWDRLSYEQRMNVIRPMLQALLAERFHLRLRTEDRMTPVYVLVQAKGGAHVKEVSAPEPVKGDEEEAQKRWADEHPNGVYPGVIMCTGEKCIAHAVKISTSIGQISANAHSDRMVIDETGLKGYYDFSIPYPDKADEFPMHTVEEALGMKFESRSVPIQTYVIVSAEKPAMDGVDNPPPTR</sequence>
<name>A0A4Q1SIC9_9BACT</name>
<dbReference type="NCBIfam" id="TIGR03435">
    <property type="entry name" value="Soli_TIGR03435"/>
    <property type="match status" value="1"/>
</dbReference>
<dbReference type="EMBL" id="SDMK01000001">
    <property type="protein sequence ID" value="RXS97356.1"/>
    <property type="molecule type" value="Genomic_DNA"/>
</dbReference>